<dbReference type="AlphaFoldDB" id="A0A498KFY4"/>
<proteinExistence type="predicted"/>
<feature type="region of interest" description="Disordered" evidence="1">
    <location>
        <begin position="1"/>
        <end position="33"/>
    </location>
</feature>
<reference evidence="2 3" key="1">
    <citation type="submission" date="2018-10" db="EMBL/GenBank/DDBJ databases">
        <title>A high-quality apple genome assembly.</title>
        <authorList>
            <person name="Hu J."/>
        </authorList>
    </citation>
    <scope>NUCLEOTIDE SEQUENCE [LARGE SCALE GENOMIC DNA]</scope>
    <source>
        <strain evidence="3">cv. HFTH1</strain>
        <tissue evidence="2">Young leaf</tissue>
    </source>
</reference>
<dbReference type="Proteomes" id="UP000290289">
    <property type="component" value="Chromosome 3"/>
</dbReference>
<gene>
    <name evidence="2" type="ORF">DVH24_038667</name>
</gene>
<protein>
    <submittedName>
        <fullName evidence="2">Uncharacterized protein</fullName>
    </submittedName>
</protein>
<evidence type="ECO:0000313" key="2">
    <source>
        <dbReference type="EMBL" id="RXI04393.1"/>
    </source>
</evidence>
<organism evidence="2 3">
    <name type="scientific">Malus domestica</name>
    <name type="common">Apple</name>
    <name type="synonym">Pyrus malus</name>
    <dbReference type="NCBI Taxonomy" id="3750"/>
    <lineage>
        <taxon>Eukaryota</taxon>
        <taxon>Viridiplantae</taxon>
        <taxon>Streptophyta</taxon>
        <taxon>Embryophyta</taxon>
        <taxon>Tracheophyta</taxon>
        <taxon>Spermatophyta</taxon>
        <taxon>Magnoliopsida</taxon>
        <taxon>eudicotyledons</taxon>
        <taxon>Gunneridae</taxon>
        <taxon>Pentapetalae</taxon>
        <taxon>rosids</taxon>
        <taxon>fabids</taxon>
        <taxon>Rosales</taxon>
        <taxon>Rosaceae</taxon>
        <taxon>Amygdaloideae</taxon>
        <taxon>Maleae</taxon>
        <taxon>Malus</taxon>
    </lineage>
</organism>
<comment type="caution">
    <text evidence="2">The sequence shown here is derived from an EMBL/GenBank/DDBJ whole genome shotgun (WGS) entry which is preliminary data.</text>
</comment>
<accession>A0A498KFY4</accession>
<keyword evidence="3" id="KW-1185">Reference proteome</keyword>
<dbReference type="EMBL" id="RDQH01000329">
    <property type="protein sequence ID" value="RXI04393.1"/>
    <property type="molecule type" value="Genomic_DNA"/>
</dbReference>
<feature type="compositionally biased region" description="Basic and acidic residues" evidence="1">
    <location>
        <begin position="12"/>
        <end position="32"/>
    </location>
</feature>
<sequence length="236" mass="26376">MAQNPYRGFRNWIERGRGRQHEKGRGRSRGDPLLRVSQLGGHAEGEGAIERGGKGRVGISAPLLRILDFMSGRGGTLIEKHRGRRDLREKGRDRGQGSGFVPLAKGACSVFKSYTHHRKGPARFRSMGLQTTVWAAQREGEKNLTERDIIDVVADFAAHSSFTVIVLNPENEPRASKEVEKPPIEPYCHLRWRKCAAKILGTIAPSAGSLVELWVWLKLWSSFNDLLKREDDDGAD</sequence>
<evidence type="ECO:0000313" key="3">
    <source>
        <dbReference type="Proteomes" id="UP000290289"/>
    </source>
</evidence>
<name>A0A498KFY4_MALDO</name>
<evidence type="ECO:0000256" key="1">
    <source>
        <dbReference type="SAM" id="MobiDB-lite"/>
    </source>
</evidence>